<evidence type="ECO:0000259" key="4">
    <source>
        <dbReference type="Pfam" id="PF01515"/>
    </source>
</evidence>
<feature type="domain" description="Phosphate acetyl/butaryl transferase" evidence="4">
    <location>
        <begin position="84"/>
        <end position="294"/>
    </location>
</feature>
<organism evidence="5 6">
    <name type="scientific">Candidatus Scatomorpha intestinavium</name>
    <dbReference type="NCBI Taxonomy" id="2840922"/>
    <lineage>
        <taxon>Bacteria</taxon>
        <taxon>Bacillati</taxon>
        <taxon>Bacillota</taxon>
        <taxon>Clostridia</taxon>
        <taxon>Eubacteriales</taxon>
        <taxon>Candidatus Scatomorpha</taxon>
    </lineage>
</organism>
<dbReference type="Proteomes" id="UP000824262">
    <property type="component" value="Unassembled WGS sequence"/>
</dbReference>
<keyword evidence="2" id="KW-0808">Transferase</keyword>
<dbReference type="PIRSF" id="PIRSF000428">
    <property type="entry name" value="P_Ac_trans"/>
    <property type="match status" value="1"/>
</dbReference>
<dbReference type="InterPro" id="IPR012147">
    <property type="entry name" value="P_Ac_Bu_trans"/>
</dbReference>
<dbReference type="GO" id="GO:0016746">
    <property type="term" value="F:acyltransferase activity"/>
    <property type="evidence" value="ECO:0007669"/>
    <property type="project" value="UniProtKB-KW"/>
</dbReference>
<evidence type="ECO:0000313" key="5">
    <source>
        <dbReference type="EMBL" id="HIQ78246.1"/>
    </source>
</evidence>
<sequence>MDSNELKSFENILERVPKRDRPMRVILAGSDGENMLKGLFAAQEKGLAQPVLVGDRARTITVLEQLGLEREPYTMVDTPPGHNITQTAIDIINEGDGDVLMRGNIPTRDFLMTVLEKTNNLRTDRLMSHVSLASLPEYPKLLALSDMTVIIKPNLNQKKEIIRNMADALKAFGYENPKFALLSLVEKVTFHMQDTVEAQRLCHEQKQRPFADCELWGPIAYDLILSKEAARLKHYDCPWSGGGFDGIVAPDLSTANTLVKSWLIHAHAITCGAVVGARIPIALTSRSANEEETYLSLVFCAVLDAWRKKNAEGKG</sequence>
<name>A0A9D1CS57_9FIRM</name>
<protein>
    <recommendedName>
        <fullName evidence="4">Phosphate acetyl/butaryl transferase domain-containing protein</fullName>
    </recommendedName>
</protein>
<dbReference type="PANTHER" id="PTHR43356:SF2">
    <property type="entry name" value="PHOSPHATE ACETYLTRANSFERASE"/>
    <property type="match status" value="1"/>
</dbReference>
<dbReference type="EMBL" id="DVGA01000034">
    <property type="protein sequence ID" value="HIQ78246.1"/>
    <property type="molecule type" value="Genomic_DNA"/>
</dbReference>
<evidence type="ECO:0000256" key="1">
    <source>
        <dbReference type="ARBA" id="ARBA00005656"/>
    </source>
</evidence>
<dbReference type="InterPro" id="IPR050500">
    <property type="entry name" value="Phos_Acetyltrans/Butyryltrans"/>
</dbReference>
<reference evidence="5" key="2">
    <citation type="journal article" date="2021" name="PeerJ">
        <title>Extensive microbial diversity within the chicken gut microbiome revealed by metagenomics and culture.</title>
        <authorList>
            <person name="Gilroy R."/>
            <person name="Ravi A."/>
            <person name="Getino M."/>
            <person name="Pursley I."/>
            <person name="Horton D.L."/>
            <person name="Alikhan N.F."/>
            <person name="Baker D."/>
            <person name="Gharbi K."/>
            <person name="Hall N."/>
            <person name="Watson M."/>
            <person name="Adriaenssens E.M."/>
            <person name="Foster-Nyarko E."/>
            <person name="Jarju S."/>
            <person name="Secka A."/>
            <person name="Antonio M."/>
            <person name="Oren A."/>
            <person name="Chaudhuri R.R."/>
            <person name="La Ragione R."/>
            <person name="Hildebrand F."/>
            <person name="Pallen M.J."/>
        </authorList>
    </citation>
    <scope>NUCLEOTIDE SEQUENCE</scope>
    <source>
        <strain evidence="5">ChiBcolR7-354</strain>
    </source>
</reference>
<reference evidence="5" key="1">
    <citation type="submission" date="2020-10" db="EMBL/GenBank/DDBJ databases">
        <authorList>
            <person name="Gilroy R."/>
        </authorList>
    </citation>
    <scope>NUCLEOTIDE SEQUENCE</scope>
    <source>
        <strain evidence="5">ChiBcolR7-354</strain>
    </source>
</reference>
<evidence type="ECO:0000313" key="6">
    <source>
        <dbReference type="Proteomes" id="UP000824262"/>
    </source>
</evidence>
<dbReference type="AlphaFoldDB" id="A0A9D1CS57"/>
<dbReference type="InterPro" id="IPR002505">
    <property type="entry name" value="PTA_PTB"/>
</dbReference>
<comment type="similarity">
    <text evidence="1">Belongs to the phosphate acetyltransferase and butyryltransferase family.</text>
</comment>
<evidence type="ECO:0000256" key="2">
    <source>
        <dbReference type="ARBA" id="ARBA00022679"/>
    </source>
</evidence>
<accession>A0A9D1CS57</accession>
<proteinExistence type="inferred from homology"/>
<gene>
    <name evidence="5" type="ORF">IAB77_03190</name>
</gene>
<keyword evidence="3" id="KW-0012">Acyltransferase</keyword>
<dbReference type="PANTHER" id="PTHR43356">
    <property type="entry name" value="PHOSPHATE ACETYLTRANSFERASE"/>
    <property type="match status" value="1"/>
</dbReference>
<dbReference type="Gene3D" id="3.40.718.10">
    <property type="entry name" value="Isopropylmalate Dehydrogenase"/>
    <property type="match status" value="1"/>
</dbReference>
<comment type="caution">
    <text evidence="5">The sequence shown here is derived from an EMBL/GenBank/DDBJ whole genome shotgun (WGS) entry which is preliminary data.</text>
</comment>
<evidence type="ECO:0000256" key="3">
    <source>
        <dbReference type="ARBA" id="ARBA00023315"/>
    </source>
</evidence>
<dbReference type="Pfam" id="PF01515">
    <property type="entry name" value="PTA_PTB"/>
    <property type="match status" value="1"/>
</dbReference>
<dbReference type="SUPFAM" id="SSF53659">
    <property type="entry name" value="Isocitrate/Isopropylmalate dehydrogenase-like"/>
    <property type="match status" value="1"/>
</dbReference>